<proteinExistence type="predicted"/>
<dbReference type="Pfam" id="PF04448">
    <property type="entry name" value="DUF551"/>
    <property type="match status" value="1"/>
</dbReference>
<organism evidence="2 3">
    <name type="scientific">Escherichia coli</name>
    <dbReference type="NCBI Taxonomy" id="562"/>
    <lineage>
        <taxon>Bacteria</taxon>
        <taxon>Pseudomonadati</taxon>
        <taxon>Pseudomonadota</taxon>
        <taxon>Gammaproteobacteria</taxon>
        <taxon>Enterobacterales</taxon>
        <taxon>Enterobacteriaceae</taxon>
        <taxon>Escherichia</taxon>
    </lineage>
</organism>
<evidence type="ECO:0000259" key="1">
    <source>
        <dbReference type="Pfam" id="PF04448"/>
    </source>
</evidence>
<comment type="caution">
    <text evidence="2">The sequence shown here is derived from an EMBL/GenBank/DDBJ whole genome shotgun (WGS) entry which is preliminary data.</text>
</comment>
<evidence type="ECO:0000313" key="2">
    <source>
        <dbReference type="EMBL" id="NEM86397.1"/>
    </source>
</evidence>
<accession>A0A8T6PSY9</accession>
<name>A0A8T6PSY9_ECOLX</name>
<dbReference type="AlphaFoldDB" id="A0A8T6PSY9"/>
<dbReference type="EMBL" id="JAAGYI010000018">
    <property type="protein sequence ID" value="NEM86397.1"/>
    <property type="molecule type" value="Genomic_DNA"/>
</dbReference>
<protein>
    <submittedName>
        <fullName evidence="2">DUF551 domain-containing protein</fullName>
    </submittedName>
</protein>
<dbReference type="InterPro" id="IPR007539">
    <property type="entry name" value="DUF551"/>
</dbReference>
<dbReference type="Proteomes" id="UP000469708">
    <property type="component" value="Unassembled WGS sequence"/>
</dbReference>
<reference evidence="2 3" key="1">
    <citation type="submission" date="2020-02" db="EMBL/GenBank/DDBJ databases">
        <authorList>
            <person name="Subbiah M."/>
            <person name="Call D."/>
        </authorList>
    </citation>
    <scope>NUCLEOTIDE SEQUENCE [LARGE SCALE GENOMIC DNA]</scope>
    <source>
        <strain evidence="2 3">8375wC2</strain>
    </source>
</reference>
<feature type="domain" description="DUF551" evidence="1">
    <location>
        <begin position="2"/>
        <end position="61"/>
    </location>
</feature>
<sequence length="62" mass="7471">MGWIKCSERQPLKNRLLLLFVDGDYEFGQLREDDFWIYTNGAFKKRYAPQEVTHWAVLNHPE</sequence>
<evidence type="ECO:0000313" key="3">
    <source>
        <dbReference type="Proteomes" id="UP000469708"/>
    </source>
</evidence>
<gene>
    <name evidence="2" type="ORF">G3V95_12915</name>
</gene>
<dbReference type="RefSeq" id="WP_112015866.1">
    <property type="nucleotide sequence ID" value="NZ_JAPZHG010000084.1"/>
</dbReference>